<sequence>MKLLKLTIDNFRVFHGRHVLKLDVTEDKPTILIFGMNGAGKTTLLNAFIWALYGKFTDDVEHQERIINDRVWQEASFGTTVQAGVRLEFEHEGAVFSVRREVRAIKETEAQKLPAPQLVVNETRQGESNTITNGQDRIEKILPEGLRRFFFFNGERMERMFTRDGSGEVQNAIKTLMGLEMIERAIDDHLPAATRKLTTAAKKLGGGRLQALAQVQEDLERKIAAARDRQRKLAADISSYQAEVEATNKALLDNREAAPLQMRRAKLAKDREQERLRLLELQERQRRALAERGFIAFTAGLDQTVIDLAEGMRRRQELPAGIQRDYINGLLDDGYCMCGTAVPPGSPAHAALTERLSNAGLADVQARWMNLRGNAARLVDARNALLEELRSISSDLQAAGAKIDDIDAEESDIARQLKGVDVVDVPKLEDRRAEFDAKRVEALGAHRDAEREIERLQEDLTRSRRQFRAAKVEDDEARRLQRQMGLVEEVLDAFHRILQVRTAEVRQELDAKVKNVFSRICIKPFTPELSSRFELKLHANVAGPAAIRSTGENQILGLSFVGAVSEMAKEIHVRKRKTDGGGLDEGGIYPVVMDAPFGNLDIEYQDQVAESVPRLTSQIVTLLSQSQARGQVLRHLQASASRMYVLRSVTSKEDAKEQTITINNRAVPYVTRGDFEHTILEEVTA</sequence>
<dbReference type="GO" id="GO:0006302">
    <property type="term" value="P:double-strand break repair"/>
    <property type="evidence" value="ECO:0007669"/>
    <property type="project" value="InterPro"/>
</dbReference>
<dbReference type="SUPFAM" id="SSF52540">
    <property type="entry name" value="P-loop containing nucleoside triphosphate hydrolases"/>
    <property type="match status" value="1"/>
</dbReference>
<dbReference type="RefSeq" id="WP_093841782.1">
    <property type="nucleotide sequence ID" value="NZ_FOLM01000034.1"/>
</dbReference>
<evidence type="ECO:0000256" key="1">
    <source>
        <dbReference type="ARBA" id="ARBA00006930"/>
    </source>
</evidence>
<dbReference type="STRING" id="910347.SAMN05421773_1348"/>
<dbReference type="GO" id="GO:0016887">
    <property type="term" value="F:ATP hydrolysis activity"/>
    <property type="evidence" value="ECO:0007669"/>
    <property type="project" value="InterPro"/>
</dbReference>
<reference evidence="6 7" key="1">
    <citation type="submission" date="2016-10" db="EMBL/GenBank/DDBJ databases">
        <authorList>
            <person name="de Groot N.N."/>
        </authorList>
    </citation>
    <scope>NUCLEOTIDE SEQUENCE [LARGE SCALE GENOMIC DNA]</scope>
    <source>
        <strain evidence="6 7">CGMCC 4.5739</strain>
    </source>
</reference>
<feature type="coiled-coil region" evidence="4">
    <location>
        <begin position="439"/>
        <end position="473"/>
    </location>
</feature>
<dbReference type="AlphaFoldDB" id="A0A1I1VE05"/>
<dbReference type="InterPro" id="IPR027417">
    <property type="entry name" value="P-loop_NTPase"/>
</dbReference>
<dbReference type="InterPro" id="IPR038729">
    <property type="entry name" value="Rad50/SbcC_AAA"/>
</dbReference>
<proteinExistence type="inferred from homology"/>
<protein>
    <recommendedName>
        <fullName evidence="3">Nuclease SbcCD subunit C</fullName>
    </recommendedName>
</protein>
<evidence type="ECO:0000256" key="4">
    <source>
        <dbReference type="SAM" id="Coils"/>
    </source>
</evidence>
<feature type="domain" description="Rad50/SbcC-type AAA" evidence="5">
    <location>
        <begin position="5"/>
        <end position="227"/>
    </location>
</feature>
<organism evidence="6 7">
    <name type="scientific">Streptomyces aidingensis</name>
    <dbReference type="NCBI Taxonomy" id="910347"/>
    <lineage>
        <taxon>Bacteria</taxon>
        <taxon>Bacillati</taxon>
        <taxon>Actinomycetota</taxon>
        <taxon>Actinomycetes</taxon>
        <taxon>Kitasatosporales</taxon>
        <taxon>Streptomycetaceae</taxon>
        <taxon>Streptomyces</taxon>
    </lineage>
</organism>
<name>A0A1I1VE05_9ACTN</name>
<feature type="coiled-coil region" evidence="4">
    <location>
        <begin position="209"/>
        <end position="291"/>
    </location>
</feature>
<evidence type="ECO:0000313" key="6">
    <source>
        <dbReference type="EMBL" id="SFD81005.1"/>
    </source>
</evidence>
<dbReference type="Gene3D" id="3.40.50.300">
    <property type="entry name" value="P-loop containing nucleotide triphosphate hydrolases"/>
    <property type="match status" value="2"/>
</dbReference>
<evidence type="ECO:0000256" key="2">
    <source>
        <dbReference type="ARBA" id="ARBA00011322"/>
    </source>
</evidence>
<comment type="subunit">
    <text evidence="2">Heterodimer of SbcC and SbcD.</text>
</comment>
<dbReference type="PANTHER" id="PTHR32114">
    <property type="entry name" value="ABC TRANSPORTER ABCH.3"/>
    <property type="match status" value="1"/>
</dbReference>
<keyword evidence="4" id="KW-0175">Coiled coil</keyword>
<dbReference type="OrthoDB" id="9795626at2"/>
<dbReference type="EMBL" id="FOLM01000034">
    <property type="protein sequence ID" value="SFD81005.1"/>
    <property type="molecule type" value="Genomic_DNA"/>
</dbReference>
<dbReference type="Proteomes" id="UP000199207">
    <property type="component" value="Unassembled WGS sequence"/>
</dbReference>
<comment type="similarity">
    <text evidence="1">Belongs to the SMC family. SbcC subfamily.</text>
</comment>
<dbReference type="Pfam" id="PF13476">
    <property type="entry name" value="AAA_23"/>
    <property type="match status" value="1"/>
</dbReference>
<keyword evidence="7" id="KW-1185">Reference proteome</keyword>
<accession>A0A1I1VE05</accession>
<gene>
    <name evidence="6" type="ORF">SAMN05421773_1348</name>
</gene>
<evidence type="ECO:0000313" key="7">
    <source>
        <dbReference type="Proteomes" id="UP000199207"/>
    </source>
</evidence>
<dbReference type="PANTHER" id="PTHR32114:SF2">
    <property type="entry name" value="ABC TRANSPORTER ABCH.3"/>
    <property type="match status" value="1"/>
</dbReference>
<evidence type="ECO:0000256" key="3">
    <source>
        <dbReference type="ARBA" id="ARBA00013368"/>
    </source>
</evidence>
<evidence type="ECO:0000259" key="5">
    <source>
        <dbReference type="Pfam" id="PF13476"/>
    </source>
</evidence>